<evidence type="ECO:0000313" key="5">
    <source>
        <dbReference type="EMBL" id="SEQ79619.1"/>
    </source>
</evidence>
<dbReference type="SMART" id="SM00895">
    <property type="entry name" value="FCD"/>
    <property type="match status" value="1"/>
</dbReference>
<evidence type="ECO:0000313" key="6">
    <source>
        <dbReference type="Proteomes" id="UP000198634"/>
    </source>
</evidence>
<dbReference type="PANTHER" id="PTHR43537:SF24">
    <property type="entry name" value="GLUCONATE OPERON TRANSCRIPTIONAL REPRESSOR"/>
    <property type="match status" value="1"/>
</dbReference>
<dbReference type="SMART" id="SM00345">
    <property type="entry name" value="HTH_GNTR"/>
    <property type="match status" value="1"/>
</dbReference>
<dbReference type="InterPro" id="IPR008920">
    <property type="entry name" value="TF_FadR/GntR_C"/>
</dbReference>
<evidence type="ECO:0000256" key="2">
    <source>
        <dbReference type="ARBA" id="ARBA00023125"/>
    </source>
</evidence>
<dbReference type="Gene3D" id="1.10.10.10">
    <property type="entry name" value="Winged helix-like DNA-binding domain superfamily/Winged helix DNA-binding domain"/>
    <property type="match status" value="1"/>
</dbReference>
<dbReference type="InterPro" id="IPR036388">
    <property type="entry name" value="WH-like_DNA-bd_sf"/>
</dbReference>
<dbReference type="GO" id="GO:0003700">
    <property type="term" value="F:DNA-binding transcription factor activity"/>
    <property type="evidence" value="ECO:0007669"/>
    <property type="project" value="InterPro"/>
</dbReference>
<dbReference type="AlphaFoldDB" id="A0A1H9IYM1"/>
<organism evidence="5 6">
    <name type="scientific">Thalassovita taeanensis</name>
    <dbReference type="NCBI Taxonomy" id="657014"/>
    <lineage>
        <taxon>Bacteria</taxon>
        <taxon>Pseudomonadati</taxon>
        <taxon>Pseudomonadota</taxon>
        <taxon>Alphaproteobacteria</taxon>
        <taxon>Rhodobacterales</taxon>
        <taxon>Roseobacteraceae</taxon>
        <taxon>Thalassovita</taxon>
    </lineage>
</organism>
<keyword evidence="6" id="KW-1185">Reference proteome</keyword>
<feature type="domain" description="HTH gntR-type" evidence="4">
    <location>
        <begin position="5"/>
        <end position="72"/>
    </location>
</feature>
<keyword evidence="3" id="KW-0804">Transcription</keyword>
<dbReference type="STRING" id="657014.SAMN04488092_11372"/>
<evidence type="ECO:0000259" key="4">
    <source>
        <dbReference type="PROSITE" id="PS50949"/>
    </source>
</evidence>
<proteinExistence type="predicted"/>
<name>A0A1H9IYM1_9RHOB</name>
<dbReference type="SUPFAM" id="SSF48008">
    <property type="entry name" value="GntR ligand-binding domain-like"/>
    <property type="match status" value="1"/>
</dbReference>
<dbReference type="RefSeq" id="WP_090270716.1">
    <property type="nucleotide sequence ID" value="NZ_FOEP01000013.1"/>
</dbReference>
<evidence type="ECO:0000256" key="3">
    <source>
        <dbReference type="ARBA" id="ARBA00023163"/>
    </source>
</evidence>
<accession>A0A1H9IYM1</accession>
<protein>
    <submittedName>
        <fullName evidence="5">DNA-binding transcriptional regulator, GntR family</fullName>
    </submittedName>
</protein>
<dbReference type="EMBL" id="FOEP01000013">
    <property type="protein sequence ID" value="SEQ79619.1"/>
    <property type="molecule type" value="Genomic_DNA"/>
</dbReference>
<dbReference type="InterPro" id="IPR036390">
    <property type="entry name" value="WH_DNA-bd_sf"/>
</dbReference>
<keyword evidence="2 5" id="KW-0238">DNA-binding</keyword>
<dbReference type="Pfam" id="PF00392">
    <property type="entry name" value="GntR"/>
    <property type="match status" value="1"/>
</dbReference>
<dbReference type="InterPro" id="IPR011711">
    <property type="entry name" value="GntR_C"/>
</dbReference>
<dbReference type="GO" id="GO:0003677">
    <property type="term" value="F:DNA binding"/>
    <property type="evidence" value="ECO:0007669"/>
    <property type="project" value="UniProtKB-KW"/>
</dbReference>
<dbReference type="PANTHER" id="PTHR43537">
    <property type="entry name" value="TRANSCRIPTIONAL REGULATOR, GNTR FAMILY"/>
    <property type="match status" value="1"/>
</dbReference>
<dbReference type="CDD" id="cd07377">
    <property type="entry name" value="WHTH_GntR"/>
    <property type="match status" value="1"/>
</dbReference>
<gene>
    <name evidence="5" type="ORF">SAMN04488092_11372</name>
</gene>
<sequence>MSNGATTVERIRLEIEAAIQNGEFVAGERLTETALTHKLKVSRGPLREALLLLENDGIVERQNNKGAVVRKLSRQQLSEFFQMREMFERFAAASCAKRINEAGVRDSFVALYQEAEHLQNGQQARPFSEHDEELHTTILSLANNDTLVRYWRRLRMPLMRLRFITNTTVFDVARSATEHMNILGGILDGDERGAADAIGAHVGRINGIVQRMDQGEFERVFWFAKDITDLPQSIEKAAPQMLQGKLH</sequence>
<keyword evidence="1" id="KW-0805">Transcription regulation</keyword>
<dbReference type="Proteomes" id="UP000198634">
    <property type="component" value="Unassembled WGS sequence"/>
</dbReference>
<dbReference type="SUPFAM" id="SSF46785">
    <property type="entry name" value="Winged helix' DNA-binding domain"/>
    <property type="match status" value="1"/>
</dbReference>
<evidence type="ECO:0000256" key="1">
    <source>
        <dbReference type="ARBA" id="ARBA00023015"/>
    </source>
</evidence>
<dbReference type="InterPro" id="IPR000524">
    <property type="entry name" value="Tscrpt_reg_HTH_GntR"/>
</dbReference>
<dbReference type="Gene3D" id="1.20.120.530">
    <property type="entry name" value="GntR ligand-binding domain-like"/>
    <property type="match status" value="1"/>
</dbReference>
<reference evidence="5 6" key="1">
    <citation type="submission" date="2016-10" db="EMBL/GenBank/DDBJ databases">
        <authorList>
            <person name="de Groot N.N."/>
        </authorList>
    </citation>
    <scope>NUCLEOTIDE SEQUENCE [LARGE SCALE GENOMIC DNA]</scope>
    <source>
        <strain evidence="5 6">DSM 22007</strain>
    </source>
</reference>
<dbReference type="Pfam" id="PF07729">
    <property type="entry name" value="FCD"/>
    <property type="match status" value="1"/>
</dbReference>
<dbReference type="OrthoDB" id="7620579at2"/>
<dbReference type="PROSITE" id="PS50949">
    <property type="entry name" value="HTH_GNTR"/>
    <property type="match status" value="1"/>
</dbReference>